<gene>
    <name evidence="2" type="ORF">HPB51_027164</name>
</gene>
<comment type="caution">
    <text evidence="2">The sequence shown here is derived from an EMBL/GenBank/DDBJ whole genome shotgun (WGS) entry which is preliminary data.</text>
</comment>
<evidence type="ECO:0000256" key="1">
    <source>
        <dbReference type="SAM" id="MobiDB-lite"/>
    </source>
</evidence>
<dbReference type="AlphaFoldDB" id="A0A9J6D0X2"/>
<organism evidence="2 3">
    <name type="scientific">Rhipicephalus microplus</name>
    <name type="common">Cattle tick</name>
    <name type="synonym">Boophilus microplus</name>
    <dbReference type="NCBI Taxonomy" id="6941"/>
    <lineage>
        <taxon>Eukaryota</taxon>
        <taxon>Metazoa</taxon>
        <taxon>Ecdysozoa</taxon>
        <taxon>Arthropoda</taxon>
        <taxon>Chelicerata</taxon>
        <taxon>Arachnida</taxon>
        <taxon>Acari</taxon>
        <taxon>Parasitiformes</taxon>
        <taxon>Ixodida</taxon>
        <taxon>Ixodoidea</taxon>
        <taxon>Ixodidae</taxon>
        <taxon>Rhipicephalinae</taxon>
        <taxon>Rhipicephalus</taxon>
        <taxon>Boophilus</taxon>
    </lineage>
</organism>
<evidence type="ECO:0000313" key="3">
    <source>
        <dbReference type="Proteomes" id="UP000821866"/>
    </source>
</evidence>
<sequence>MEPNAHIKGDGTMVIYELNSAAAGNPPLTPWSSVLFFNGLEDPFERDWDLPDLVASHLMEDSAQSSGLPLDLDRLRIIDEEPEEASSDSNDDAHPAESYAVEEKAMFKLDEEFAQQPEQLEQAPAVPLREDSLWLSSSQHVPSSERSDELVASSDESAGDSEGVALPDVSPGADPDALFYCDITADI</sequence>
<dbReference type="Proteomes" id="UP000821866">
    <property type="component" value="Unassembled WGS sequence"/>
</dbReference>
<keyword evidence="3" id="KW-1185">Reference proteome</keyword>
<reference evidence="2" key="1">
    <citation type="journal article" date="2020" name="Cell">
        <title>Large-Scale Comparative Analyses of Tick Genomes Elucidate Their Genetic Diversity and Vector Capacities.</title>
        <authorList>
            <consortium name="Tick Genome and Microbiome Consortium (TIGMIC)"/>
            <person name="Jia N."/>
            <person name="Wang J."/>
            <person name="Shi W."/>
            <person name="Du L."/>
            <person name="Sun Y."/>
            <person name="Zhan W."/>
            <person name="Jiang J.F."/>
            <person name="Wang Q."/>
            <person name="Zhang B."/>
            <person name="Ji P."/>
            <person name="Bell-Sakyi L."/>
            <person name="Cui X.M."/>
            <person name="Yuan T.T."/>
            <person name="Jiang B.G."/>
            <person name="Yang W.F."/>
            <person name="Lam T.T."/>
            <person name="Chang Q.C."/>
            <person name="Ding S.J."/>
            <person name="Wang X.J."/>
            <person name="Zhu J.G."/>
            <person name="Ruan X.D."/>
            <person name="Zhao L."/>
            <person name="Wei J.T."/>
            <person name="Ye R.Z."/>
            <person name="Que T.C."/>
            <person name="Du C.H."/>
            <person name="Zhou Y.H."/>
            <person name="Cheng J.X."/>
            <person name="Dai P.F."/>
            <person name="Guo W.B."/>
            <person name="Han X.H."/>
            <person name="Huang E.J."/>
            <person name="Li L.F."/>
            <person name="Wei W."/>
            <person name="Gao Y.C."/>
            <person name="Liu J.Z."/>
            <person name="Shao H.Z."/>
            <person name="Wang X."/>
            <person name="Wang C.C."/>
            <person name="Yang T.C."/>
            <person name="Huo Q.B."/>
            <person name="Li W."/>
            <person name="Chen H.Y."/>
            <person name="Chen S.E."/>
            <person name="Zhou L.G."/>
            <person name="Ni X.B."/>
            <person name="Tian J.H."/>
            <person name="Sheng Y."/>
            <person name="Liu T."/>
            <person name="Pan Y.S."/>
            <person name="Xia L.Y."/>
            <person name="Li J."/>
            <person name="Zhao F."/>
            <person name="Cao W.C."/>
        </authorList>
    </citation>
    <scope>NUCLEOTIDE SEQUENCE</scope>
    <source>
        <strain evidence="2">Rmic-2018</strain>
    </source>
</reference>
<accession>A0A9J6D0X2</accession>
<evidence type="ECO:0000313" key="2">
    <source>
        <dbReference type="EMBL" id="KAH7964596.1"/>
    </source>
</evidence>
<feature type="region of interest" description="Disordered" evidence="1">
    <location>
        <begin position="134"/>
        <end position="177"/>
    </location>
</feature>
<protein>
    <submittedName>
        <fullName evidence="2">Uncharacterized protein</fullName>
    </submittedName>
</protein>
<proteinExistence type="predicted"/>
<feature type="compositionally biased region" description="Basic and acidic residues" evidence="1">
    <location>
        <begin position="91"/>
        <end position="101"/>
    </location>
</feature>
<dbReference type="EMBL" id="JABSTU010003822">
    <property type="protein sequence ID" value="KAH7964596.1"/>
    <property type="molecule type" value="Genomic_DNA"/>
</dbReference>
<reference evidence="2" key="2">
    <citation type="submission" date="2021-09" db="EMBL/GenBank/DDBJ databases">
        <authorList>
            <person name="Jia N."/>
            <person name="Wang J."/>
            <person name="Shi W."/>
            <person name="Du L."/>
            <person name="Sun Y."/>
            <person name="Zhan W."/>
            <person name="Jiang J."/>
            <person name="Wang Q."/>
            <person name="Zhang B."/>
            <person name="Ji P."/>
            <person name="Sakyi L.B."/>
            <person name="Cui X."/>
            <person name="Yuan T."/>
            <person name="Jiang B."/>
            <person name="Yang W."/>
            <person name="Lam T.T.-Y."/>
            <person name="Chang Q."/>
            <person name="Ding S."/>
            <person name="Wang X."/>
            <person name="Zhu J."/>
            <person name="Ruan X."/>
            <person name="Zhao L."/>
            <person name="Wei J."/>
            <person name="Que T."/>
            <person name="Du C."/>
            <person name="Cheng J."/>
            <person name="Dai P."/>
            <person name="Han X."/>
            <person name="Huang E."/>
            <person name="Gao Y."/>
            <person name="Liu J."/>
            <person name="Shao H."/>
            <person name="Ye R."/>
            <person name="Li L."/>
            <person name="Wei W."/>
            <person name="Wang X."/>
            <person name="Wang C."/>
            <person name="Huo Q."/>
            <person name="Li W."/>
            <person name="Guo W."/>
            <person name="Chen H."/>
            <person name="Chen S."/>
            <person name="Zhou L."/>
            <person name="Zhou L."/>
            <person name="Ni X."/>
            <person name="Tian J."/>
            <person name="Zhou Y."/>
            <person name="Sheng Y."/>
            <person name="Liu T."/>
            <person name="Pan Y."/>
            <person name="Xia L."/>
            <person name="Li J."/>
            <person name="Zhao F."/>
            <person name="Cao W."/>
        </authorList>
    </citation>
    <scope>NUCLEOTIDE SEQUENCE</scope>
    <source>
        <strain evidence="2">Rmic-2018</strain>
        <tissue evidence="2">Larvae</tissue>
    </source>
</reference>
<feature type="region of interest" description="Disordered" evidence="1">
    <location>
        <begin position="82"/>
        <end position="101"/>
    </location>
</feature>
<name>A0A9J6D0X2_RHIMP</name>